<evidence type="ECO:0000313" key="2">
    <source>
        <dbReference type="EMBL" id="USH00407.1"/>
    </source>
</evidence>
<sequence>MKYIKIKLTLLVLLVFTAAPISALTIPIGTLETKYIIISKNRPTILGVALNYDISMSELYGSIIEGKYEISLANYSVEYAMYTGKRKIIWAPPVKSSKFIPRYNESVYLPEDLKKIVKEIAESSDTVAEFVWRVSWFVHKTITYEDVSYITELGRVIFTKNETNWLIDEIWEKKKGVCRHKAILAQQMLRYAGIKAKYVGGYVLVPVSGSHKYIDPSELNTIPELVQFSTHTGLGHAWVIVNDPEVGWYPIDPTRQRDPLHPILHDNIAVYVGNYTPFAPDEIPLFRLESVENYTTNANEVRYKGMKIIESSETGIVIYNPKEDQIDYYSGGYALIIPQSFNWSYGRYFQNTTINTNITVIHRKGKYYVKIDGIEMPLYFTNRDKIVKPLYKKGEYYVYRESDIPIIDEKASFKTPYYLLKVDVKEDIFMEIPGAKIPNSPLPFQCVILPY</sequence>
<organism evidence="2 3">
    <name type="scientific">Thermococcus argininiproducens</name>
    <dbReference type="NCBI Taxonomy" id="2866384"/>
    <lineage>
        <taxon>Archaea</taxon>
        <taxon>Methanobacteriati</taxon>
        <taxon>Methanobacteriota</taxon>
        <taxon>Thermococci</taxon>
        <taxon>Thermococcales</taxon>
        <taxon>Thermococcaceae</taxon>
        <taxon>Thermococcus</taxon>
    </lineage>
</organism>
<name>A0A9E7MAD9_9EURY</name>
<dbReference type="Proteomes" id="UP001056425">
    <property type="component" value="Chromosome"/>
</dbReference>
<dbReference type="GeneID" id="72777232"/>
<dbReference type="SUPFAM" id="SSF54001">
    <property type="entry name" value="Cysteine proteinases"/>
    <property type="match status" value="1"/>
</dbReference>
<dbReference type="KEGG" id="thei:K1720_02770"/>
<dbReference type="PANTHER" id="PTHR33490">
    <property type="entry name" value="BLR5614 PROTEIN-RELATED"/>
    <property type="match status" value="1"/>
</dbReference>
<feature type="domain" description="Transglutaminase-like" evidence="1">
    <location>
        <begin position="170"/>
        <end position="255"/>
    </location>
</feature>
<dbReference type="PANTHER" id="PTHR33490:SF6">
    <property type="entry name" value="SLL1049 PROTEIN"/>
    <property type="match status" value="1"/>
</dbReference>
<dbReference type="SMART" id="SM00460">
    <property type="entry name" value="TGc"/>
    <property type="match status" value="1"/>
</dbReference>
<proteinExistence type="predicted"/>
<reference evidence="2 3" key="1">
    <citation type="submission" date="2021-08" db="EMBL/GenBank/DDBJ databases">
        <title>Thermococcus onnuriiensis IOH2.</title>
        <authorList>
            <person name="Park Y.-J."/>
        </authorList>
    </citation>
    <scope>NUCLEOTIDE SEQUENCE [LARGE SCALE GENOMIC DNA]</scope>
    <source>
        <strain evidence="2 3">IOH2</strain>
    </source>
</reference>
<evidence type="ECO:0000259" key="1">
    <source>
        <dbReference type="SMART" id="SM00460"/>
    </source>
</evidence>
<dbReference type="EMBL" id="CP080572">
    <property type="protein sequence ID" value="USH00407.1"/>
    <property type="molecule type" value="Genomic_DNA"/>
</dbReference>
<dbReference type="RefSeq" id="WP_251949688.1">
    <property type="nucleotide sequence ID" value="NZ_CP080572.1"/>
</dbReference>
<dbReference type="AlphaFoldDB" id="A0A9E7MAD9"/>
<keyword evidence="3" id="KW-1185">Reference proteome</keyword>
<gene>
    <name evidence="2" type="ORF">K1720_02770</name>
</gene>
<protein>
    <submittedName>
        <fullName evidence="2">Transglutaminase-like domain-containing protein</fullName>
    </submittedName>
</protein>
<accession>A0A9E7MAD9</accession>
<dbReference type="InterPro" id="IPR038765">
    <property type="entry name" value="Papain-like_cys_pep_sf"/>
</dbReference>
<evidence type="ECO:0000313" key="3">
    <source>
        <dbReference type="Proteomes" id="UP001056425"/>
    </source>
</evidence>
<dbReference type="Pfam" id="PF01841">
    <property type="entry name" value="Transglut_core"/>
    <property type="match status" value="1"/>
</dbReference>
<dbReference type="Gene3D" id="3.10.620.30">
    <property type="match status" value="1"/>
</dbReference>
<dbReference type="InterPro" id="IPR002931">
    <property type="entry name" value="Transglutaminase-like"/>
</dbReference>